<proteinExistence type="predicted"/>
<evidence type="ECO:0000256" key="4">
    <source>
        <dbReference type="SAM" id="MobiDB-lite"/>
    </source>
</evidence>
<dbReference type="SUPFAM" id="SSF52096">
    <property type="entry name" value="ClpP/crotonase"/>
    <property type="match status" value="1"/>
</dbReference>
<sequence>MTGTDEIIVTRAGILGHIVLNRPKTLNALSHAMITAITGALREWEADDDLRTVLISGAGERGLCAGGDIVAIYNDAKAGTGEAARFWADEYALNAKIASYPKPFVAFMDGLVLGGGVGVSAHGSVRIVTERTRIGMPEVAIGFTPDVGGSYLLSRAPGELGTHAALTGGMFTGPDAIELGLADHFVPSEDLGRLALALESIPASRAVAEYQRAAPASTLAGQRTWIDECYSADDASEIVARLQASDVPEARAAAATVLAKSPTAVCVALESLRRARRLDSLEETLNQEYRVSLRLAAGAEFSEGVRAQVIDKDRNPHWSPPLLRDVEQSAVEGYFESLGSRELGLSPGTAAPSGTADRSRA</sequence>
<dbReference type="EMBL" id="SOEZ01000078">
    <property type="protein sequence ID" value="TFB46809.1"/>
    <property type="molecule type" value="Genomic_DNA"/>
</dbReference>
<organism evidence="6 7">
    <name type="scientific">Cryobacterium tagatosivorans</name>
    <dbReference type="NCBI Taxonomy" id="1259199"/>
    <lineage>
        <taxon>Bacteria</taxon>
        <taxon>Bacillati</taxon>
        <taxon>Actinomycetota</taxon>
        <taxon>Actinomycetes</taxon>
        <taxon>Micrococcales</taxon>
        <taxon>Microbacteriaceae</taxon>
        <taxon>Cryobacterium</taxon>
    </lineage>
</organism>
<protein>
    <recommendedName>
        <fullName evidence="2">3-hydroxyisobutyryl-CoA hydrolase</fullName>
        <ecNumber evidence="2">3.1.2.4</ecNumber>
    </recommendedName>
</protein>
<dbReference type="NCBIfam" id="NF004127">
    <property type="entry name" value="PRK05617.1"/>
    <property type="match status" value="1"/>
</dbReference>
<dbReference type="GO" id="GO:0016853">
    <property type="term" value="F:isomerase activity"/>
    <property type="evidence" value="ECO:0007669"/>
    <property type="project" value="UniProtKB-KW"/>
</dbReference>
<dbReference type="GO" id="GO:0006574">
    <property type="term" value="P:L-valine catabolic process"/>
    <property type="evidence" value="ECO:0007669"/>
    <property type="project" value="TreeGrafter"/>
</dbReference>
<dbReference type="Pfam" id="PF16113">
    <property type="entry name" value="ECH_2"/>
    <property type="match status" value="1"/>
</dbReference>
<name>A0A4R8UB98_9MICO</name>
<dbReference type="Gene3D" id="3.90.226.10">
    <property type="entry name" value="2-enoyl-CoA Hydratase, Chain A, domain 1"/>
    <property type="match status" value="1"/>
</dbReference>
<evidence type="ECO:0000256" key="1">
    <source>
        <dbReference type="ARBA" id="ARBA00001709"/>
    </source>
</evidence>
<dbReference type="Proteomes" id="UP000297866">
    <property type="component" value="Unassembled WGS sequence"/>
</dbReference>
<dbReference type="EC" id="3.1.2.4" evidence="2"/>
<dbReference type="OrthoDB" id="9790967at2"/>
<feature type="region of interest" description="Disordered" evidence="4">
    <location>
        <begin position="341"/>
        <end position="361"/>
    </location>
</feature>
<dbReference type="InterPro" id="IPR032259">
    <property type="entry name" value="HIBYL-CoA-H"/>
</dbReference>
<dbReference type="GO" id="GO:0003860">
    <property type="term" value="F:3-hydroxyisobutyryl-CoA hydrolase activity"/>
    <property type="evidence" value="ECO:0007669"/>
    <property type="project" value="UniProtKB-EC"/>
</dbReference>
<keyword evidence="6" id="KW-0413">Isomerase</keyword>
<dbReference type="PANTHER" id="PTHR43176:SF3">
    <property type="entry name" value="3-HYDROXYISOBUTYRYL-COA HYDROLASE, MITOCHONDRIAL"/>
    <property type="match status" value="1"/>
</dbReference>
<evidence type="ECO:0000256" key="2">
    <source>
        <dbReference type="ARBA" id="ARBA00011915"/>
    </source>
</evidence>
<comment type="caution">
    <text evidence="6">The sequence shown here is derived from an EMBL/GenBank/DDBJ whole genome shotgun (WGS) entry which is preliminary data.</text>
</comment>
<evidence type="ECO:0000256" key="3">
    <source>
        <dbReference type="ARBA" id="ARBA00022801"/>
    </source>
</evidence>
<evidence type="ECO:0000313" key="6">
    <source>
        <dbReference type="EMBL" id="TFB46809.1"/>
    </source>
</evidence>
<accession>A0A4R8UB98</accession>
<keyword evidence="7" id="KW-1185">Reference proteome</keyword>
<gene>
    <name evidence="6" type="ORF">E3O23_16495</name>
</gene>
<comment type="catalytic activity">
    <reaction evidence="1">
        <text>3-hydroxy-2-methylpropanoyl-CoA + H2O = 3-hydroxy-2-methylpropanoate + CoA + H(+)</text>
        <dbReference type="Rhea" id="RHEA:20888"/>
        <dbReference type="ChEBI" id="CHEBI:11805"/>
        <dbReference type="ChEBI" id="CHEBI:15377"/>
        <dbReference type="ChEBI" id="CHEBI:15378"/>
        <dbReference type="ChEBI" id="CHEBI:57287"/>
        <dbReference type="ChEBI" id="CHEBI:57340"/>
        <dbReference type="EC" id="3.1.2.4"/>
    </reaction>
</comment>
<dbReference type="InterPro" id="IPR045004">
    <property type="entry name" value="ECH_dom"/>
</dbReference>
<dbReference type="CDD" id="cd06558">
    <property type="entry name" value="crotonase-like"/>
    <property type="match status" value="1"/>
</dbReference>
<evidence type="ECO:0000259" key="5">
    <source>
        <dbReference type="Pfam" id="PF16113"/>
    </source>
</evidence>
<dbReference type="InterPro" id="IPR029045">
    <property type="entry name" value="ClpP/crotonase-like_dom_sf"/>
</dbReference>
<dbReference type="GO" id="GO:0005829">
    <property type="term" value="C:cytosol"/>
    <property type="evidence" value="ECO:0007669"/>
    <property type="project" value="TreeGrafter"/>
</dbReference>
<keyword evidence="3" id="KW-0378">Hydrolase</keyword>
<evidence type="ECO:0000313" key="7">
    <source>
        <dbReference type="Proteomes" id="UP000297866"/>
    </source>
</evidence>
<reference evidence="6 7" key="1">
    <citation type="submission" date="2019-03" db="EMBL/GenBank/DDBJ databases">
        <title>Genomics of glacier-inhabiting Cryobacterium strains.</title>
        <authorList>
            <person name="Liu Q."/>
            <person name="Xin Y.-H."/>
        </authorList>
    </citation>
    <scope>NUCLEOTIDE SEQUENCE [LARGE SCALE GENOMIC DNA]</scope>
    <source>
        <strain evidence="6 7">Sr47</strain>
    </source>
</reference>
<feature type="domain" description="Enoyl-CoA hydratase/isomerase" evidence="5">
    <location>
        <begin position="16"/>
        <end position="335"/>
    </location>
</feature>
<dbReference type="AlphaFoldDB" id="A0A4R8UB98"/>
<dbReference type="PANTHER" id="PTHR43176">
    <property type="entry name" value="3-HYDROXYISOBUTYRYL-COA HYDROLASE-RELATED"/>
    <property type="match status" value="1"/>
</dbReference>